<keyword evidence="2" id="KW-1185">Reference proteome</keyword>
<dbReference type="Gene3D" id="1.10.150.240">
    <property type="entry name" value="Putative phosphatase, domain 2"/>
    <property type="match status" value="1"/>
</dbReference>
<dbReference type="Pfam" id="PF13419">
    <property type="entry name" value="HAD_2"/>
    <property type="match status" value="1"/>
</dbReference>
<dbReference type="EMBL" id="JBHSSN010000015">
    <property type="protein sequence ID" value="MFC6323966.1"/>
    <property type="molecule type" value="Genomic_DNA"/>
</dbReference>
<dbReference type="PANTHER" id="PTHR43434:SF20">
    <property type="entry name" value="5'-NUCLEOTIDASE"/>
    <property type="match status" value="1"/>
</dbReference>
<organism evidence="1 2">
    <name type="scientific">Companilactobacillus baiquanensis</name>
    <dbReference type="NCBI Taxonomy" id="2486005"/>
    <lineage>
        <taxon>Bacteria</taxon>
        <taxon>Bacillati</taxon>
        <taxon>Bacillota</taxon>
        <taxon>Bacilli</taxon>
        <taxon>Lactobacillales</taxon>
        <taxon>Lactobacillaceae</taxon>
        <taxon>Companilactobacillus</taxon>
    </lineage>
</organism>
<comment type="caution">
    <text evidence="1">The sequence shown here is derived from an EMBL/GenBank/DDBJ whole genome shotgun (WGS) entry which is preliminary data.</text>
</comment>
<dbReference type="InterPro" id="IPR050155">
    <property type="entry name" value="HAD-like_hydrolase_sf"/>
</dbReference>
<dbReference type="RefSeq" id="WP_125592987.1">
    <property type="nucleotide sequence ID" value="NZ_JBHSSN010000015.1"/>
</dbReference>
<reference evidence="2" key="1">
    <citation type="journal article" date="2019" name="Int. J. Syst. Evol. Microbiol.">
        <title>The Global Catalogue of Microorganisms (GCM) 10K type strain sequencing project: providing services to taxonomists for standard genome sequencing and annotation.</title>
        <authorList>
            <consortium name="The Broad Institute Genomics Platform"/>
            <consortium name="The Broad Institute Genome Sequencing Center for Infectious Disease"/>
            <person name="Wu L."/>
            <person name="Ma J."/>
        </authorList>
    </citation>
    <scope>NUCLEOTIDE SEQUENCE [LARGE SCALE GENOMIC DNA]</scope>
    <source>
        <strain evidence="2">CCM 8895</strain>
    </source>
</reference>
<evidence type="ECO:0000313" key="2">
    <source>
        <dbReference type="Proteomes" id="UP001596186"/>
    </source>
</evidence>
<protein>
    <submittedName>
        <fullName evidence="1">HAD hydrolase-like protein</fullName>
    </submittedName>
</protein>
<sequence>MNNLFFDLDGTIIDSEKGILNGLKYMYKEVLGYVPHDDDILRTYIGPTISYSFKKYDDLDGNDPEAQRRVAIFHDYYMDQGWKELSVYDGVYDMLKDLNDSGKEVFIATSKPESIAKKIVDQLDMKPYIRHVFGATDDEKTRSLKEDVISYGIAKTSVELDPKNLVMVGDRSSDIVGAHKNNLKAIGVTYGFGKRQELADAKSEWIVNKPSDITKIAMEK</sequence>
<dbReference type="PANTHER" id="PTHR43434">
    <property type="entry name" value="PHOSPHOGLYCOLATE PHOSPHATASE"/>
    <property type="match status" value="1"/>
</dbReference>
<proteinExistence type="predicted"/>
<dbReference type="InterPro" id="IPR023214">
    <property type="entry name" value="HAD_sf"/>
</dbReference>
<gene>
    <name evidence="1" type="ORF">ACFP1F_09460</name>
</gene>
<dbReference type="SFLD" id="SFLDS00003">
    <property type="entry name" value="Haloacid_Dehalogenase"/>
    <property type="match status" value="1"/>
</dbReference>
<dbReference type="SFLD" id="SFLDG01129">
    <property type="entry name" value="C1.5:_HAD__Beta-PGM__Phosphata"/>
    <property type="match status" value="1"/>
</dbReference>
<evidence type="ECO:0000313" key="1">
    <source>
        <dbReference type="EMBL" id="MFC6323966.1"/>
    </source>
</evidence>
<dbReference type="InterPro" id="IPR036412">
    <property type="entry name" value="HAD-like_sf"/>
</dbReference>
<dbReference type="InterPro" id="IPR041492">
    <property type="entry name" value="HAD_2"/>
</dbReference>
<dbReference type="SUPFAM" id="SSF56784">
    <property type="entry name" value="HAD-like"/>
    <property type="match status" value="1"/>
</dbReference>
<dbReference type="Proteomes" id="UP001596186">
    <property type="component" value="Unassembled WGS sequence"/>
</dbReference>
<name>A0ABW1UW39_9LACO</name>
<dbReference type="InterPro" id="IPR023198">
    <property type="entry name" value="PGP-like_dom2"/>
</dbReference>
<dbReference type="Gene3D" id="3.40.50.1000">
    <property type="entry name" value="HAD superfamily/HAD-like"/>
    <property type="match status" value="1"/>
</dbReference>
<accession>A0ABW1UW39</accession>